<evidence type="ECO:0000313" key="2">
    <source>
        <dbReference type="Proteomes" id="UP000053815"/>
    </source>
</evidence>
<sequence length="115" mass="12252">MVVFSFSREGPLESFTVHNAFAVFFKQKSTASTIQSRVAIATTIKVLGHVQMSLNIATTVPLMRDENKGEAIDIKSDGSNGTANAVEAIKVIDGHAEQEATGDVALPPTAEYSNI</sequence>
<name>A0A0C9MUX1_9FUNG</name>
<reference evidence="1" key="1">
    <citation type="submission" date="2014-09" db="EMBL/GenBank/DDBJ databases">
        <title>Draft genome sequence of an oleaginous Mucoromycotina fungus Mucor ambiguus NBRC6742.</title>
        <authorList>
            <person name="Takeda I."/>
            <person name="Yamane N."/>
            <person name="Morita T."/>
            <person name="Tamano K."/>
            <person name="Machida M."/>
            <person name="Baker S."/>
            <person name="Koike H."/>
        </authorList>
    </citation>
    <scope>NUCLEOTIDE SEQUENCE</scope>
    <source>
        <strain evidence="1">NBRC 6742</strain>
    </source>
</reference>
<organism evidence="1">
    <name type="scientific">Mucor ambiguus</name>
    <dbReference type="NCBI Taxonomy" id="91626"/>
    <lineage>
        <taxon>Eukaryota</taxon>
        <taxon>Fungi</taxon>
        <taxon>Fungi incertae sedis</taxon>
        <taxon>Mucoromycota</taxon>
        <taxon>Mucoromycotina</taxon>
        <taxon>Mucoromycetes</taxon>
        <taxon>Mucorales</taxon>
        <taxon>Mucorineae</taxon>
        <taxon>Mucoraceae</taxon>
        <taxon>Mucor</taxon>
    </lineage>
</organism>
<keyword evidence="2" id="KW-1185">Reference proteome</keyword>
<evidence type="ECO:0000313" key="1">
    <source>
        <dbReference type="EMBL" id="GAN05898.1"/>
    </source>
</evidence>
<gene>
    <name evidence="1" type="ORF">MAM1_0104d05374</name>
</gene>
<dbReference type="EMBL" id="DF836393">
    <property type="protein sequence ID" value="GAN05898.1"/>
    <property type="molecule type" value="Genomic_DNA"/>
</dbReference>
<dbReference type="AlphaFoldDB" id="A0A0C9MUX1"/>
<accession>A0A0C9MUX1</accession>
<proteinExistence type="predicted"/>
<dbReference type="Proteomes" id="UP000053815">
    <property type="component" value="Unassembled WGS sequence"/>
</dbReference>
<protein>
    <submittedName>
        <fullName evidence="1">Uncharacterized protein</fullName>
    </submittedName>
</protein>